<dbReference type="InterPro" id="IPR010607">
    <property type="entry name" value="DUF1194"/>
</dbReference>
<dbReference type="KEGG" id="oat:OAN307_c15770"/>
<organism evidence="2 3">
    <name type="scientific">Octadecabacter antarcticus 307</name>
    <dbReference type="NCBI Taxonomy" id="391626"/>
    <lineage>
        <taxon>Bacteria</taxon>
        <taxon>Pseudomonadati</taxon>
        <taxon>Pseudomonadota</taxon>
        <taxon>Alphaproteobacteria</taxon>
        <taxon>Rhodobacterales</taxon>
        <taxon>Roseobacteraceae</taxon>
        <taxon>Octadecabacter</taxon>
    </lineage>
</organism>
<evidence type="ECO:0000256" key="1">
    <source>
        <dbReference type="SAM" id="SignalP"/>
    </source>
</evidence>
<evidence type="ECO:0008006" key="4">
    <source>
        <dbReference type="Google" id="ProtNLM"/>
    </source>
</evidence>
<protein>
    <recommendedName>
        <fullName evidence="4">VWFA domain-containing protein</fullName>
    </recommendedName>
</protein>
<dbReference type="SUPFAM" id="SSF53300">
    <property type="entry name" value="vWA-like"/>
    <property type="match status" value="1"/>
</dbReference>
<name>M9RBP8_9RHOB</name>
<dbReference type="HOGENOM" id="CLU_064451_1_1_5"/>
<dbReference type="Proteomes" id="UP000005307">
    <property type="component" value="Chromosome"/>
</dbReference>
<dbReference type="EMBL" id="CP003740">
    <property type="protein sequence ID" value="AGI67250.1"/>
    <property type="molecule type" value="Genomic_DNA"/>
</dbReference>
<keyword evidence="1" id="KW-0732">Signal</keyword>
<dbReference type="eggNOG" id="COG2304">
    <property type="taxonomic scope" value="Bacteria"/>
</dbReference>
<feature type="signal peptide" evidence="1">
    <location>
        <begin position="1"/>
        <end position="23"/>
    </location>
</feature>
<dbReference type="OrthoDB" id="9792179at2"/>
<proteinExistence type="predicted"/>
<keyword evidence="3" id="KW-1185">Reference proteome</keyword>
<gene>
    <name evidence="2" type="ORF">OAN307_c15770</name>
</gene>
<dbReference type="AlphaFoldDB" id="M9RBP8"/>
<dbReference type="STRING" id="391626.OAN307_c15770"/>
<reference evidence="2 3" key="1">
    <citation type="journal article" date="2013" name="PLoS ONE">
        <title>Poles Apart: Arctic and Antarctic Octadecabacter strains Share High Genome Plasticity and a New Type of Xanthorhodopsin.</title>
        <authorList>
            <person name="Vollmers J."/>
            <person name="Voget S."/>
            <person name="Dietrich S."/>
            <person name="Gollnow K."/>
            <person name="Smits M."/>
            <person name="Meyer K."/>
            <person name="Brinkhoff T."/>
            <person name="Simon M."/>
            <person name="Daniel R."/>
        </authorList>
    </citation>
    <scope>NUCLEOTIDE SEQUENCE [LARGE SCALE GENOMIC DNA]</scope>
    <source>
        <strain evidence="2 3">307</strain>
    </source>
</reference>
<dbReference type="InterPro" id="IPR036465">
    <property type="entry name" value="vWFA_dom_sf"/>
</dbReference>
<sequence>MIRAPVFLAACLLTVLLSSPLAAQTSCRQALALGLDVSGSVDAREYRLQLDGLALALADPEVTAALLAQPGAPVRIAIYEWSDPGDERLVVGWTDIATQSDLFAIQSTLRTTQRAAMGPRTGLGAALQAGFALLDQQPDCWTRTLDISGDGKANTGLRPQEVIDGPAGVTVNGLVIGVDDNITGNSRNLQIAELTSYYIAYVIRGPDAFVETALGFDTYADAMRRKLLRELTTFAIGQLSPTDHRIAD</sequence>
<evidence type="ECO:0000313" key="2">
    <source>
        <dbReference type="EMBL" id="AGI67250.1"/>
    </source>
</evidence>
<dbReference type="Pfam" id="PF06707">
    <property type="entry name" value="DUF1194"/>
    <property type="match status" value="1"/>
</dbReference>
<feature type="chain" id="PRO_5004102234" description="VWFA domain-containing protein" evidence="1">
    <location>
        <begin position="24"/>
        <end position="248"/>
    </location>
</feature>
<dbReference type="Gene3D" id="3.40.50.410">
    <property type="entry name" value="von Willebrand factor, type A domain"/>
    <property type="match status" value="1"/>
</dbReference>
<evidence type="ECO:0000313" key="3">
    <source>
        <dbReference type="Proteomes" id="UP000005307"/>
    </source>
</evidence>
<accession>M9RBP8</accession>
<dbReference type="RefSeq" id="WP_015499285.1">
    <property type="nucleotide sequence ID" value="NC_020911.1"/>
</dbReference>